<gene>
    <name evidence="2" type="ORF">H7H73_02800</name>
</gene>
<accession>A0A9X2XTF8</accession>
<reference evidence="2" key="1">
    <citation type="submission" date="2020-07" db="EMBL/GenBank/DDBJ databases">
        <authorList>
            <person name="Pettersson B.M.F."/>
            <person name="Behra P.R.K."/>
            <person name="Ramesh M."/>
            <person name="Das S."/>
            <person name="Dasgupta S."/>
            <person name="Kirsebom L.A."/>
        </authorList>
    </citation>
    <scope>NUCLEOTIDE SEQUENCE</scope>
    <source>
        <strain evidence="2">DSM 45406</strain>
    </source>
</reference>
<comment type="caution">
    <text evidence="2">The sequence shown here is derived from an EMBL/GenBank/DDBJ whole genome shotgun (WGS) entry which is preliminary data.</text>
</comment>
<evidence type="ECO:0000313" key="2">
    <source>
        <dbReference type="EMBL" id="MCV7069587.1"/>
    </source>
</evidence>
<keyword evidence="1" id="KW-0812">Transmembrane</keyword>
<name>A0A9X2XTF8_9MYCO</name>
<organism evidence="2 3">
    <name type="scientific">Mycolicibacterium rufum</name>
    <dbReference type="NCBI Taxonomy" id="318424"/>
    <lineage>
        <taxon>Bacteria</taxon>
        <taxon>Bacillati</taxon>
        <taxon>Actinomycetota</taxon>
        <taxon>Actinomycetes</taxon>
        <taxon>Mycobacteriales</taxon>
        <taxon>Mycobacteriaceae</taxon>
        <taxon>Mycolicibacterium</taxon>
    </lineage>
</organism>
<proteinExistence type="predicted"/>
<reference evidence="2" key="2">
    <citation type="journal article" date="2022" name="BMC Genomics">
        <title>Comparative genome analysis of mycobacteria focusing on tRNA and non-coding RNA.</title>
        <authorList>
            <person name="Behra P.R.K."/>
            <person name="Pettersson B.M.F."/>
            <person name="Ramesh M."/>
            <person name="Das S."/>
            <person name="Dasgupta S."/>
            <person name="Kirsebom L.A."/>
        </authorList>
    </citation>
    <scope>NUCLEOTIDE SEQUENCE</scope>
    <source>
        <strain evidence="2">DSM 45406</strain>
    </source>
</reference>
<feature type="transmembrane region" description="Helical" evidence="1">
    <location>
        <begin position="12"/>
        <end position="37"/>
    </location>
</feature>
<protein>
    <submittedName>
        <fullName evidence="2">Uncharacterized protein</fullName>
    </submittedName>
</protein>
<keyword evidence="1" id="KW-1133">Transmembrane helix</keyword>
<keyword evidence="1" id="KW-0472">Membrane</keyword>
<dbReference type="EMBL" id="JACKRN010000112">
    <property type="protein sequence ID" value="MCV7069587.1"/>
    <property type="molecule type" value="Genomic_DNA"/>
</dbReference>
<evidence type="ECO:0000256" key="1">
    <source>
        <dbReference type="SAM" id="Phobius"/>
    </source>
</evidence>
<dbReference type="AlphaFoldDB" id="A0A9X2XTF8"/>
<dbReference type="Proteomes" id="UP001140272">
    <property type="component" value="Unassembled WGS sequence"/>
</dbReference>
<sequence>MPVIGMVGCVVLAFALPLVSVITGAAVIAAGAVLYGLRRTLSRHSSPT</sequence>
<evidence type="ECO:0000313" key="3">
    <source>
        <dbReference type="Proteomes" id="UP001140272"/>
    </source>
</evidence>